<dbReference type="AlphaFoldDB" id="A0A5B7WX90"/>
<reference evidence="1 2" key="1">
    <citation type="submission" date="2018-12" db="EMBL/GenBank/DDBJ databases">
        <title>Complete Genome Sequence of Glutamicibacter creatinolyticus strain LGCM259,isolated from an abscess of a 12-year-old mare in Italy.</title>
        <authorList>
            <person name="Santos R.G."/>
            <person name="Silva A.L."/>
            <person name="Seyffert N."/>
            <person name="Castro T.L.P."/>
            <person name="Attili A.R."/>
            <person name="Rifici C."/>
            <person name="Mazzullo G."/>
            <person name="Brenig B."/>
            <person name="Venanzi F."/>
            <person name="Azevedo V."/>
        </authorList>
    </citation>
    <scope>NUCLEOTIDE SEQUENCE [LARGE SCALE GENOMIC DNA]</scope>
    <source>
        <strain evidence="1 2">LGCM 259</strain>
    </source>
</reference>
<dbReference type="Pfam" id="PF00805">
    <property type="entry name" value="Pentapeptide"/>
    <property type="match status" value="2"/>
</dbReference>
<dbReference type="InterPro" id="IPR001646">
    <property type="entry name" value="5peptide_repeat"/>
</dbReference>
<dbReference type="Proteomes" id="UP000307000">
    <property type="component" value="Chromosome"/>
</dbReference>
<dbReference type="KEGG" id="gcr:GcLGCM259_2830"/>
<accession>A0A5B7WX90</accession>
<evidence type="ECO:0000313" key="1">
    <source>
        <dbReference type="EMBL" id="QCY48537.1"/>
    </source>
</evidence>
<name>A0A5B7WX90_9MICC</name>
<dbReference type="InterPro" id="IPR051082">
    <property type="entry name" value="Pentapeptide-BTB/POZ_domain"/>
</dbReference>
<sequence length="223" mass="24385">MVMGAPRTVAAPKTGGWSLPPVLREGTASDLAERGLQERVRFCGLDLSGLDLSGSTFEECELQRLGISEANLQAAHWLRTEAGNLQIPALNAHRIGMRQVRLDACRFGGADLAEAQLDNVVISGSKFTWLSLQRARLRDVLLRDCVIEELDLSQCRIERLAFENVKVGTMHCAGAKMRHVDLRGAQLQSLSGLESLRGTVVNPAQLQSLAELFAVHFGITVRD</sequence>
<proteinExistence type="predicted"/>
<dbReference type="PANTHER" id="PTHR14136">
    <property type="entry name" value="BTB_POZ DOMAIN-CONTAINING PROTEIN KCTD9"/>
    <property type="match status" value="1"/>
</dbReference>
<gene>
    <name evidence="1" type="ORF">GcLGCM259_2830</name>
</gene>
<dbReference type="EMBL" id="CP034412">
    <property type="protein sequence ID" value="QCY48537.1"/>
    <property type="molecule type" value="Genomic_DNA"/>
</dbReference>
<dbReference type="SUPFAM" id="SSF141571">
    <property type="entry name" value="Pentapeptide repeat-like"/>
    <property type="match status" value="1"/>
</dbReference>
<dbReference type="Gene3D" id="2.160.20.80">
    <property type="entry name" value="E3 ubiquitin-protein ligase SopA"/>
    <property type="match status" value="1"/>
</dbReference>
<dbReference type="PANTHER" id="PTHR14136:SF17">
    <property type="entry name" value="BTB_POZ DOMAIN-CONTAINING PROTEIN KCTD9"/>
    <property type="match status" value="1"/>
</dbReference>
<keyword evidence="2" id="KW-1185">Reference proteome</keyword>
<organism evidence="1 2">
    <name type="scientific">Glutamicibacter creatinolyticus</name>
    <dbReference type="NCBI Taxonomy" id="162496"/>
    <lineage>
        <taxon>Bacteria</taxon>
        <taxon>Bacillati</taxon>
        <taxon>Actinomycetota</taxon>
        <taxon>Actinomycetes</taxon>
        <taxon>Micrococcales</taxon>
        <taxon>Micrococcaceae</taxon>
        <taxon>Glutamicibacter</taxon>
    </lineage>
</organism>
<evidence type="ECO:0000313" key="2">
    <source>
        <dbReference type="Proteomes" id="UP000307000"/>
    </source>
</evidence>
<protein>
    <submittedName>
        <fullName evidence="1">Pentapeptide repeats (8 copies)</fullName>
    </submittedName>
</protein>